<comment type="caution">
    <text evidence="6">The sequence shown here is derived from an EMBL/GenBank/DDBJ whole genome shotgun (WGS) entry which is preliminary data.</text>
</comment>
<keyword evidence="2" id="KW-0964">Secreted</keyword>
<feature type="region of interest" description="Disordered" evidence="4">
    <location>
        <begin position="308"/>
        <end position="335"/>
    </location>
</feature>
<feature type="compositionally biased region" description="Low complexity" evidence="4">
    <location>
        <begin position="313"/>
        <end position="327"/>
    </location>
</feature>
<proteinExistence type="predicted"/>
<dbReference type="PROSITE" id="PS51257">
    <property type="entry name" value="PROKAR_LIPOPROTEIN"/>
    <property type="match status" value="1"/>
</dbReference>
<organism evidence="6 7">
    <name type="scientific">Sinomicrobium weinanense</name>
    <dbReference type="NCBI Taxonomy" id="2842200"/>
    <lineage>
        <taxon>Bacteria</taxon>
        <taxon>Pseudomonadati</taxon>
        <taxon>Bacteroidota</taxon>
        <taxon>Flavobacteriia</taxon>
        <taxon>Flavobacteriales</taxon>
        <taxon>Flavobacteriaceae</taxon>
        <taxon>Sinomicrobium</taxon>
    </lineage>
</organism>
<evidence type="ECO:0000256" key="3">
    <source>
        <dbReference type="ARBA" id="ARBA00022729"/>
    </source>
</evidence>
<dbReference type="Gene3D" id="2.60.40.2030">
    <property type="match status" value="1"/>
</dbReference>
<name>A0A926JV59_9FLAO</name>
<keyword evidence="7" id="KW-1185">Reference proteome</keyword>
<evidence type="ECO:0000256" key="4">
    <source>
        <dbReference type="SAM" id="MobiDB-lite"/>
    </source>
</evidence>
<feature type="domain" description="Carbohydrate-binding module family 96" evidence="5">
    <location>
        <begin position="305"/>
        <end position="482"/>
    </location>
</feature>
<dbReference type="InterPro" id="IPR055372">
    <property type="entry name" value="CBM96"/>
</dbReference>
<dbReference type="AlphaFoldDB" id="A0A926JV59"/>
<comment type="subcellular location">
    <subcellularLocation>
        <location evidence="1">Secreted</location>
    </subcellularLocation>
</comment>
<dbReference type="GO" id="GO:0005576">
    <property type="term" value="C:extracellular region"/>
    <property type="evidence" value="ECO:0007669"/>
    <property type="project" value="UniProtKB-SubCell"/>
</dbReference>
<dbReference type="Pfam" id="PF24517">
    <property type="entry name" value="CBM96"/>
    <property type="match status" value="1"/>
</dbReference>
<gene>
    <name evidence="6" type="ORF">IBL28_17400</name>
</gene>
<reference evidence="6 7" key="1">
    <citation type="submission" date="2020-09" db="EMBL/GenBank/DDBJ databases">
        <title>Sinomicrobium weinanense sp. nov., a halophilic bacteria isolated from saline-alkali soil.</title>
        <authorList>
            <person name="Wu P."/>
            <person name="Ren H."/>
            <person name="Mei Y."/>
            <person name="Liang Y."/>
            <person name="Chen Z."/>
        </authorList>
    </citation>
    <scope>NUCLEOTIDE SEQUENCE [LARGE SCALE GENOMIC DNA]</scope>
    <source>
        <strain evidence="6 7">FJxs</strain>
    </source>
</reference>
<protein>
    <submittedName>
        <fullName evidence="6">DNRLRE domain-containing protein</fullName>
    </submittedName>
</protein>
<keyword evidence="3" id="KW-0732">Signal</keyword>
<accession>A0A926JV59</accession>
<evidence type="ECO:0000313" key="7">
    <source>
        <dbReference type="Proteomes" id="UP000653730"/>
    </source>
</evidence>
<dbReference type="InterPro" id="IPR038081">
    <property type="entry name" value="CalX-like_sf"/>
</dbReference>
<evidence type="ECO:0000259" key="5">
    <source>
        <dbReference type="Pfam" id="PF24517"/>
    </source>
</evidence>
<dbReference type="Proteomes" id="UP000653730">
    <property type="component" value="Unassembled WGS sequence"/>
</dbReference>
<dbReference type="EMBL" id="JACVDC010000071">
    <property type="protein sequence ID" value="MBC9797751.1"/>
    <property type="molecule type" value="Genomic_DNA"/>
</dbReference>
<evidence type="ECO:0000313" key="6">
    <source>
        <dbReference type="EMBL" id="MBC9797751.1"/>
    </source>
</evidence>
<dbReference type="RefSeq" id="WP_187966881.1">
    <property type="nucleotide sequence ID" value="NZ_JACVDC010000071.1"/>
</dbReference>
<sequence length="486" mass="52999">MKIISKYYKNLPEPVPGCVFALLLVLLASCGTDDNPSYGMEREPGAAIGFLQDTAVVQEGEVSPEIYVGVSKRLFNRVSFEVVADSSDVEGDVFMRPEGHADSLFSIESNQKMMSFVFIPKDDKEYNGNKDGIRKVKVVLRDLEGDGAFLVESNKGSKDDNNQIFAELTIDVLENEPIPPFIQFAKGNGKVQEDSPEPAKVTLALSEATSTSGTLGIKISGTAVAGTDFTTAFPVSNGYMQLPYTAGATEIEFGITPVDNEEITGNKTVVLRIDDIGKNLFPGNIMKYELEIVDDDLPTKVSGIPVEADAWTRGRNGSGNSDDNGGSKTSLVASDGNSDNDFREFYLKFDLEGTDPEKIIDARVVLTTIRESNWEGAETNYGGPTTQSLYYVSDDSWEEMTITANTKPASETDPLATFTSNYLISSSSDSNIEHDFDVTERLQAETDGKLSVRLTTVNTLGQRIFYASKETGEQVAPKLIITERLD</sequence>
<evidence type="ECO:0000256" key="2">
    <source>
        <dbReference type="ARBA" id="ARBA00022525"/>
    </source>
</evidence>
<evidence type="ECO:0000256" key="1">
    <source>
        <dbReference type="ARBA" id="ARBA00004613"/>
    </source>
</evidence>
<dbReference type="NCBIfam" id="NF033679">
    <property type="entry name" value="DNRLRE_dom"/>
    <property type="match status" value="1"/>
</dbReference>
<dbReference type="SUPFAM" id="SSF141072">
    <property type="entry name" value="CalX-like"/>
    <property type="match status" value="1"/>
</dbReference>